<feature type="compositionally biased region" description="Gly residues" evidence="1">
    <location>
        <begin position="159"/>
        <end position="170"/>
    </location>
</feature>
<protein>
    <submittedName>
        <fullName evidence="3">Uncharacterized protein</fullName>
    </submittedName>
</protein>
<feature type="region of interest" description="Disordered" evidence="1">
    <location>
        <begin position="33"/>
        <end position="93"/>
    </location>
</feature>
<comment type="caution">
    <text evidence="3">The sequence shown here is derived from an EMBL/GenBank/DDBJ whole genome shotgun (WGS) entry which is preliminary data.</text>
</comment>
<dbReference type="EMBL" id="POSP01000003">
    <property type="protein sequence ID" value="PND38781.1"/>
    <property type="molecule type" value="Genomic_DNA"/>
</dbReference>
<organism evidence="3 4">
    <name type="scientific">Kinneretia aquatilis</name>
    <dbReference type="NCBI Taxonomy" id="2070761"/>
    <lineage>
        <taxon>Bacteria</taxon>
        <taxon>Pseudomonadati</taxon>
        <taxon>Pseudomonadota</taxon>
        <taxon>Betaproteobacteria</taxon>
        <taxon>Burkholderiales</taxon>
        <taxon>Sphaerotilaceae</taxon>
        <taxon>Roseateles</taxon>
    </lineage>
</organism>
<keyword evidence="2" id="KW-1133">Transmembrane helix</keyword>
<evidence type="ECO:0000256" key="2">
    <source>
        <dbReference type="SAM" id="Phobius"/>
    </source>
</evidence>
<name>A0A2N8KZB5_9BURK</name>
<sequence length="243" mass="25969">MSKLLQAPQTGLVPGTGLGMGVGENARTWLPKTEFGLSAAGGGAEWNPSGNAADDARAEEQNASKPRPSSAAEARGSARPDAQGGARAAPAVNRPMAVDDGLFGEALRELHDTHEFKDLKELWRDANAGVNKFRDGFLFETPSEEELAQRRSARERVDGPGGATGYGGGAANSSYRPRSAAELERDDILISVMIKRMIEEITPWAIGLVLSLLILRAGLGYWRAQARQLNRSQMGGRGGVYRP</sequence>
<evidence type="ECO:0000256" key="1">
    <source>
        <dbReference type="SAM" id="MobiDB-lite"/>
    </source>
</evidence>
<dbReference type="Proteomes" id="UP000235916">
    <property type="component" value="Unassembled WGS sequence"/>
</dbReference>
<proteinExistence type="predicted"/>
<keyword evidence="2" id="KW-0472">Membrane</keyword>
<evidence type="ECO:0000313" key="4">
    <source>
        <dbReference type="Proteomes" id="UP000235916"/>
    </source>
</evidence>
<feature type="transmembrane region" description="Helical" evidence="2">
    <location>
        <begin position="201"/>
        <end position="222"/>
    </location>
</feature>
<accession>A0A2N8KZB5</accession>
<dbReference type="AlphaFoldDB" id="A0A2N8KZB5"/>
<evidence type="ECO:0000313" key="3">
    <source>
        <dbReference type="EMBL" id="PND38781.1"/>
    </source>
</evidence>
<feature type="region of interest" description="Disordered" evidence="1">
    <location>
        <begin position="151"/>
        <end position="174"/>
    </location>
</feature>
<keyword evidence="4" id="KW-1185">Reference proteome</keyword>
<reference evidence="3 4" key="1">
    <citation type="submission" date="2018-01" db="EMBL/GenBank/DDBJ databases">
        <title>Draft genome sequence of Paucibacter aquatile CR182 isolated from freshwater of the Nakdong River.</title>
        <authorList>
            <person name="Choi A."/>
            <person name="Chung E.J."/>
        </authorList>
    </citation>
    <scope>NUCLEOTIDE SEQUENCE [LARGE SCALE GENOMIC DNA]</scope>
    <source>
        <strain evidence="3 4">CR182</strain>
    </source>
</reference>
<keyword evidence="2" id="KW-0812">Transmembrane</keyword>
<gene>
    <name evidence="3" type="ORF">C1O66_15455</name>
</gene>